<comment type="caution">
    <text evidence="2">The sequence shown here is derived from an EMBL/GenBank/DDBJ whole genome shotgun (WGS) entry which is preliminary data.</text>
</comment>
<evidence type="ECO:0000313" key="3">
    <source>
        <dbReference type="Proteomes" id="UP000483432"/>
    </source>
</evidence>
<dbReference type="EMBL" id="JAAFGW010000062">
    <property type="protein sequence ID" value="NDP47867.1"/>
    <property type="molecule type" value="Genomic_DNA"/>
</dbReference>
<name>A0A7C9P6Z8_9PROT</name>
<sequence>MKSSNAVLIAAMGMLCVQAAHAGPAAYVYTPTVEQGEKEIDFKFGTADSDPRKTQATIGFGYGVNAWWFTEAYVKYARTGSGSLKYDAFELENKFQLTETGKYPVDVGFITEIEIPRDSNEGIELKVGPLFQTEFGKLQLNANLLLEKRFDAATASPAEAGYQWQAKYRLQPRFEYGVQGFGSLGKWNDWDAANKQSHTIGPAVFGKVALGDHQAIKYNAAWLFGMSDAAADNTFRLQAELEF</sequence>
<evidence type="ECO:0008006" key="4">
    <source>
        <dbReference type="Google" id="ProtNLM"/>
    </source>
</evidence>
<proteinExistence type="predicted"/>
<keyword evidence="1" id="KW-0732">Signal</keyword>
<dbReference type="AlphaFoldDB" id="A0A7C9P6Z8"/>
<evidence type="ECO:0000313" key="2">
    <source>
        <dbReference type="EMBL" id="NDP47867.1"/>
    </source>
</evidence>
<reference evidence="2 3" key="1">
    <citation type="submission" date="2019-09" db="EMBL/GenBank/DDBJ databases">
        <title>H2 Metabolism Revealed by Metagenomic Analysis in Subglacial Sediment of East Antarctica.</title>
        <authorList>
            <person name="Yang Z."/>
            <person name="Zhang Y."/>
            <person name="Lv Y."/>
            <person name="Yan W."/>
            <person name="Xiao X."/>
            <person name="Sun B."/>
            <person name="Ma H."/>
        </authorList>
    </citation>
    <scope>NUCLEOTIDE SEQUENCE [LARGE SCALE GENOMIC DNA]</scope>
    <source>
        <strain evidence="2">Bin2_2</strain>
    </source>
</reference>
<dbReference type="Proteomes" id="UP000483432">
    <property type="component" value="Unassembled WGS sequence"/>
</dbReference>
<protein>
    <recommendedName>
        <fullName evidence="4">Transporter</fullName>
    </recommendedName>
</protein>
<organism evidence="2 3">
    <name type="scientific">Sulfuriferula multivorans</name>
    <dbReference type="NCBI Taxonomy" id="1559896"/>
    <lineage>
        <taxon>Bacteria</taxon>
        <taxon>Pseudomonadati</taxon>
        <taxon>Pseudomonadota</taxon>
        <taxon>Betaproteobacteria</taxon>
        <taxon>Nitrosomonadales</taxon>
        <taxon>Sulfuricellaceae</taxon>
        <taxon>Sulfuriferula</taxon>
    </lineage>
</organism>
<accession>A0A7C9P6Z8</accession>
<evidence type="ECO:0000256" key="1">
    <source>
        <dbReference type="SAM" id="SignalP"/>
    </source>
</evidence>
<gene>
    <name evidence="2" type="ORF">GZ085_05635</name>
</gene>
<feature type="chain" id="PRO_5028900955" description="Transporter" evidence="1">
    <location>
        <begin position="23"/>
        <end position="243"/>
    </location>
</feature>
<feature type="signal peptide" evidence="1">
    <location>
        <begin position="1"/>
        <end position="22"/>
    </location>
</feature>